<dbReference type="InterPro" id="IPR027417">
    <property type="entry name" value="P-loop_NTPase"/>
</dbReference>
<dbReference type="EC" id="3.6.-.-" evidence="8"/>
<evidence type="ECO:0000256" key="7">
    <source>
        <dbReference type="ARBA" id="ARBA00023134"/>
    </source>
</evidence>
<accession>A0A8B6MD83</accession>
<dbReference type="InterPro" id="IPR004520">
    <property type="entry name" value="GTPase_MnmE"/>
</dbReference>
<dbReference type="InterPro" id="IPR006073">
    <property type="entry name" value="GTP-bd"/>
</dbReference>
<dbReference type="GO" id="GO:0002098">
    <property type="term" value="P:tRNA wobble uridine modification"/>
    <property type="evidence" value="ECO:0007669"/>
    <property type="project" value="TreeGrafter"/>
</dbReference>
<name>A0A8B6MD83_METTU</name>
<feature type="binding site" evidence="8">
    <location>
        <begin position="290"/>
        <end position="293"/>
    </location>
    <ligand>
        <name>GTP</name>
        <dbReference type="ChEBI" id="CHEBI:37565"/>
    </ligand>
</feature>
<dbReference type="PROSITE" id="PS51709">
    <property type="entry name" value="G_TRME"/>
    <property type="match status" value="1"/>
</dbReference>
<dbReference type="PANTHER" id="PTHR42714">
    <property type="entry name" value="TRNA MODIFICATION GTPASE GTPBP3"/>
    <property type="match status" value="1"/>
</dbReference>
<reference evidence="11 12" key="1">
    <citation type="submission" date="2019-05" db="EMBL/GenBank/DDBJ databases">
        <authorList>
            <person name="Farhan Ul Haque M."/>
        </authorList>
    </citation>
    <scope>NUCLEOTIDE SEQUENCE [LARGE SCALE GENOMIC DNA]</scope>
    <source>
        <strain evidence="11">2</strain>
    </source>
</reference>
<dbReference type="AlphaFoldDB" id="A0A8B6MD83"/>
<evidence type="ECO:0000256" key="6">
    <source>
        <dbReference type="ARBA" id="ARBA00022958"/>
    </source>
</evidence>
<protein>
    <recommendedName>
        <fullName evidence="8">tRNA modification GTPase MnmE</fullName>
        <ecNumber evidence="8">3.6.-.-</ecNumber>
    </recommendedName>
</protein>
<comment type="similarity">
    <text evidence="1 8 9">Belongs to the TRAFAC class TrmE-Era-EngA-EngB-Septin-like GTPase superfamily. TrmE GTPase family.</text>
</comment>
<feature type="binding site" evidence="8">
    <location>
        <position position="250"/>
    </location>
    <ligand>
        <name>Mg(2+)</name>
        <dbReference type="ChEBI" id="CHEBI:18420"/>
    </ligand>
</feature>
<organism evidence="11 12">
    <name type="scientific">Methylocella tundrae</name>
    <dbReference type="NCBI Taxonomy" id="227605"/>
    <lineage>
        <taxon>Bacteria</taxon>
        <taxon>Pseudomonadati</taxon>
        <taxon>Pseudomonadota</taxon>
        <taxon>Alphaproteobacteria</taxon>
        <taxon>Hyphomicrobiales</taxon>
        <taxon>Beijerinckiaceae</taxon>
        <taxon>Methylocella</taxon>
    </lineage>
</organism>
<proteinExistence type="inferred from homology"/>
<gene>
    <name evidence="8 11" type="primary">mnmE</name>
    <name evidence="8" type="synonym">trmE</name>
    <name evidence="11" type="ORF">MPC4_90034</name>
</gene>
<dbReference type="Pfam" id="PF12631">
    <property type="entry name" value="MnmE_helical"/>
    <property type="match status" value="1"/>
</dbReference>
<evidence type="ECO:0000313" key="12">
    <source>
        <dbReference type="Proteomes" id="UP000485880"/>
    </source>
</evidence>
<dbReference type="GO" id="GO:0003924">
    <property type="term" value="F:GTPase activity"/>
    <property type="evidence" value="ECO:0007669"/>
    <property type="project" value="UniProtKB-UniRule"/>
</dbReference>
<keyword evidence="8" id="KW-0479">Metal-binding</keyword>
<dbReference type="CDD" id="cd04164">
    <property type="entry name" value="trmE"/>
    <property type="match status" value="1"/>
</dbReference>
<dbReference type="Pfam" id="PF10396">
    <property type="entry name" value="TrmE_N"/>
    <property type="match status" value="1"/>
</dbReference>
<comment type="cofactor">
    <cofactor evidence="8">
        <name>K(+)</name>
        <dbReference type="ChEBI" id="CHEBI:29103"/>
    </cofactor>
    <text evidence="8">Binds 1 potassium ion per subunit.</text>
</comment>
<dbReference type="InterPro" id="IPR027266">
    <property type="entry name" value="TrmE/GcvT-like"/>
</dbReference>
<keyword evidence="5 8" id="KW-0460">Magnesium</keyword>
<dbReference type="EMBL" id="CABFMQ020000153">
    <property type="protein sequence ID" value="VTZ52559.1"/>
    <property type="molecule type" value="Genomic_DNA"/>
</dbReference>
<evidence type="ECO:0000256" key="5">
    <source>
        <dbReference type="ARBA" id="ARBA00022842"/>
    </source>
</evidence>
<dbReference type="InterPro" id="IPR005225">
    <property type="entry name" value="Small_GTP-bd"/>
</dbReference>
<sequence length="457" mass="48739">MTQGSGPTNVRKKSEICAGMSTDTIYAVSSGTGRAAIAVVRLSGTATRAIVKSIVRRLPPPRTAILATLRDPATQADIDSGLVLFFPAPRSFTGEDCAEFHIHGGRAVVAGLLGALGGIDGVRAAEPGEFTRRALLNSKLDLAQVEGIGDLIEAETEWQRRQAMRQMQGGLSRQTAQWRSALLEASALVEAEIDFSDEGDVPEALSRRVSGVVRPVHDALRAELAAAKSSERIREGVVIVISGPPNAGKSTLLNALARRDAAIVSHEAGTTRDAIEVQLDLAGYAVTLIDTAGLRESADMVEQIGVARALEKAQNADLVLWLSEADGPAAPDERLGAAEVWRIFTKADLVVNKDAERGLFISAETGENLDLLLDRLTQRAAQLSGEGHAGLITRERHRKAFAAAVDALARIDADPQAPIEFLAEDLRAALFALERLIGRVDVEDILGDIFSRFCIGK</sequence>
<dbReference type="CDD" id="cd14858">
    <property type="entry name" value="TrmE_N"/>
    <property type="match status" value="1"/>
</dbReference>
<comment type="subunit">
    <text evidence="8">Homodimer. Heterotetramer of two MnmE and two MnmG subunits.</text>
</comment>
<dbReference type="GO" id="GO:0005525">
    <property type="term" value="F:GTP binding"/>
    <property type="evidence" value="ECO:0007669"/>
    <property type="project" value="UniProtKB-UniRule"/>
</dbReference>
<evidence type="ECO:0000256" key="9">
    <source>
        <dbReference type="RuleBase" id="RU003313"/>
    </source>
</evidence>
<evidence type="ECO:0000256" key="1">
    <source>
        <dbReference type="ARBA" id="ARBA00011043"/>
    </source>
</evidence>
<dbReference type="GO" id="GO:0005737">
    <property type="term" value="C:cytoplasm"/>
    <property type="evidence" value="ECO:0007669"/>
    <property type="project" value="UniProtKB-SubCell"/>
</dbReference>
<feature type="binding site" evidence="8">
    <location>
        <begin position="246"/>
        <end position="251"/>
    </location>
    <ligand>
        <name>GTP</name>
        <dbReference type="ChEBI" id="CHEBI:37565"/>
    </ligand>
</feature>
<dbReference type="FunFam" id="3.30.1360.120:FF:000007">
    <property type="entry name" value="tRNA modification GTPase GTPBP3, mitochondrial"/>
    <property type="match status" value="1"/>
</dbReference>
<dbReference type="InterPro" id="IPR027368">
    <property type="entry name" value="MnmE_dom2"/>
</dbReference>
<dbReference type="Proteomes" id="UP000485880">
    <property type="component" value="Unassembled WGS sequence"/>
</dbReference>
<feature type="binding site" evidence="8">
    <location>
        <position position="41"/>
    </location>
    <ligand>
        <name>(6S)-5-formyl-5,6,7,8-tetrahydrofolate</name>
        <dbReference type="ChEBI" id="CHEBI:57457"/>
    </ligand>
</feature>
<comment type="caution">
    <text evidence="11">The sequence shown here is derived from an EMBL/GenBank/DDBJ whole genome shotgun (WGS) entry which is preliminary data.</text>
</comment>
<dbReference type="SUPFAM" id="SSF52540">
    <property type="entry name" value="P-loop containing nucleoside triphosphate hydrolases"/>
    <property type="match status" value="1"/>
</dbReference>
<dbReference type="GO" id="GO:0030488">
    <property type="term" value="P:tRNA methylation"/>
    <property type="evidence" value="ECO:0007669"/>
    <property type="project" value="TreeGrafter"/>
</dbReference>
<dbReference type="SMART" id="SM00382">
    <property type="entry name" value="AAA"/>
    <property type="match status" value="1"/>
</dbReference>
<keyword evidence="2 8" id="KW-0819">tRNA processing</keyword>
<comment type="subcellular location">
    <subcellularLocation>
        <location evidence="8">Cytoplasm</location>
    </subcellularLocation>
</comment>
<dbReference type="SUPFAM" id="SSF116878">
    <property type="entry name" value="TrmE connector domain"/>
    <property type="match status" value="1"/>
</dbReference>
<feature type="binding site" evidence="8">
    <location>
        <position position="271"/>
    </location>
    <ligand>
        <name>Mg(2+)</name>
        <dbReference type="ChEBI" id="CHEBI:18420"/>
    </ligand>
</feature>
<feature type="binding site" evidence="8">
    <location>
        <position position="139"/>
    </location>
    <ligand>
        <name>(6S)-5-formyl-5,6,7,8-tetrahydrofolate</name>
        <dbReference type="ChEBI" id="CHEBI:57457"/>
    </ligand>
</feature>
<dbReference type="GO" id="GO:0046872">
    <property type="term" value="F:metal ion binding"/>
    <property type="evidence" value="ECO:0007669"/>
    <property type="project" value="UniProtKB-KW"/>
</dbReference>
<keyword evidence="7 8" id="KW-0342">GTP-binding</keyword>
<evidence type="ECO:0000256" key="3">
    <source>
        <dbReference type="ARBA" id="ARBA00022741"/>
    </source>
</evidence>
<keyword evidence="6 8" id="KW-0630">Potassium</keyword>
<feature type="binding site" evidence="8">
    <location>
        <begin position="265"/>
        <end position="271"/>
    </location>
    <ligand>
        <name>GTP</name>
        <dbReference type="ChEBI" id="CHEBI:37565"/>
    </ligand>
</feature>
<evidence type="ECO:0000256" key="8">
    <source>
        <dbReference type="HAMAP-Rule" id="MF_00379"/>
    </source>
</evidence>
<keyword evidence="3 8" id="KW-0547">Nucleotide-binding</keyword>
<dbReference type="Gene3D" id="1.20.120.430">
    <property type="entry name" value="tRNA modification GTPase MnmE domain 2"/>
    <property type="match status" value="1"/>
</dbReference>
<feature type="domain" description="TrmE-type G" evidence="10">
    <location>
        <begin position="236"/>
        <end position="381"/>
    </location>
</feature>
<dbReference type="Gene3D" id="3.30.1360.120">
    <property type="entry name" value="Probable tRNA modification gtpase trme, domain 1"/>
    <property type="match status" value="1"/>
</dbReference>
<comment type="caution">
    <text evidence="8">Lacks conserved residue(s) required for the propagation of feature annotation.</text>
</comment>
<keyword evidence="12" id="KW-1185">Reference proteome</keyword>
<feature type="binding site" evidence="8">
    <location>
        <position position="457"/>
    </location>
    <ligand>
        <name>(6S)-5-formyl-5,6,7,8-tetrahydrofolate</name>
        <dbReference type="ChEBI" id="CHEBI:57457"/>
    </ligand>
</feature>
<dbReference type="InterPro" id="IPR003593">
    <property type="entry name" value="AAA+_ATPase"/>
</dbReference>
<evidence type="ECO:0000259" key="10">
    <source>
        <dbReference type="PROSITE" id="PS51709"/>
    </source>
</evidence>
<feature type="binding site" evidence="8">
    <location>
        <position position="99"/>
    </location>
    <ligand>
        <name>(6S)-5-formyl-5,6,7,8-tetrahydrofolate</name>
        <dbReference type="ChEBI" id="CHEBI:57457"/>
    </ligand>
</feature>
<evidence type="ECO:0000313" key="11">
    <source>
        <dbReference type="EMBL" id="VTZ52559.1"/>
    </source>
</evidence>
<dbReference type="InterPro" id="IPR018948">
    <property type="entry name" value="GTP-bd_TrmE_N"/>
</dbReference>
<dbReference type="NCBIfam" id="NF003661">
    <property type="entry name" value="PRK05291.1-3"/>
    <property type="match status" value="1"/>
</dbReference>
<dbReference type="Pfam" id="PF01926">
    <property type="entry name" value="MMR_HSR1"/>
    <property type="match status" value="1"/>
</dbReference>
<dbReference type="PANTHER" id="PTHR42714:SF2">
    <property type="entry name" value="TRNA MODIFICATION GTPASE GTPBP3, MITOCHONDRIAL"/>
    <property type="match status" value="1"/>
</dbReference>
<dbReference type="Gene3D" id="3.40.50.300">
    <property type="entry name" value="P-loop containing nucleotide triphosphate hydrolases"/>
    <property type="match status" value="1"/>
</dbReference>
<evidence type="ECO:0000256" key="2">
    <source>
        <dbReference type="ARBA" id="ARBA00022694"/>
    </source>
</evidence>
<dbReference type="NCBIfam" id="TIGR00450">
    <property type="entry name" value="mnmE_trmE_thdF"/>
    <property type="match status" value="1"/>
</dbReference>
<dbReference type="HAMAP" id="MF_00379">
    <property type="entry name" value="GTPase_MnmE"/>
    <property type="match status" value="1"/>
</dbReference>
<dbReference type="InterPro" id="IPR025867">
    <property type="entry name" value="MnmE_helical"/>
</dbReference>
<comment type="function">
    <text evidence="8">Exhibits a very high intrinsic GTPase hydrolysis rate. Involved in the addition of a carboxymethylaminomethyl (cmnm) group at the wobble position (U34) of certain tRNAs, forming tRNA-cmnm(5)s(2)U34.</text>
</comment>
<keyword evidence="8" id="KW-0963">Cytoplasm</keyword>
<dbReference type="InterPro" id="IPR031168">
    <property type="entry name" value="G_TrmE"/>
</dbReference>
<keyword evidence="4 8" id="KW-0378">Hydrolase</keyword>
<dbReference type="NCBIfam" id="TIGR00231">
    <property type="entry name" value="small_GTP"/>
    <property type="match status" value="1"/>
</dbReference>
<evidence type="ECO:0000256" key="4">
    <source>
        <dbReference type="ARBA" id="ARBA00022801"/>
    </source>
</evidence>